<name>A0ABV5HQ68_9VIBR</name>
<reference evidence="1 2" key="1">
    <citation type="submission" date="2024-09" db="EMBL/GenBank/DDBJ databases">
        <authorList>
            <person name="Sun Q."/>
            <person name="Mori K."/>
        </authorList>
    </citation>
    <scope>NUCLEOTIDE SEQUENCE [LARGE SCALE GENOMIC DNA]</scope>
    <source>
        <strain evidence="1 2">CECT 8064</strain>
    </source>
</reference>
<dbReference type="InterPro" id="IPR014984">
    <property type="entry name" value="HopJ"/>
</dbReference>
<keyword evidence="2" id="KW-1185">Reference proteome</keyword>
<dbReference type="Pfam" id="PF08888">
    <property type="entry name" value="HopJ"/>
    <property type="match status" value="1"/>
</dbReference>
<sequence length="115" mass="13386">MDLQTYLTKLKTSPQSIEFDETMSVIDGSYNFKPSEFRNGETINQENQNNGSCKIFAFAQLHQLDVEQTLACFGRFYREDVLQHPENSDHQNIRNFMRTGWEGVEFQSQPLSNKV</sequence>
<protein>
    <submittedName>
        <fullName evidence="1">HopJ type III effector protein</fullName>
    </submittedName>
</protein>
<gene>
    <name evidence="1" type="ORF">ACFFUV_14895</name>
</gene>
<evidence type="ECO:0000313" key="2">
    <source>
        <dbReference type="Proteomes" id="UP001589645"/>
    </source>
</evidence>
<comment type="caution">
    <text evidence="1">The sequence shown here is derived from an EMBL/GenBank/DDBJ whole genome shotgun (WGS) entry which is preliminary data.</text>
</comment>
<dbReference type="InterPro" id="IPR038604">
    <property type="entry name" value="HopJ_sf"/>
</dbReference>
<dbReference type="EMBL" id="JBHMEP010000004">
    <property type="protein sequence ID" value="MFB9136259.1"/>
    <property type="molecule type" value="Genomic_DNA"/>
</dbReference>
<dbReference type="Gene3D" id="3.20.160.10">
    <property type="entry name" value="vpa0580 domain like"/>
    <property type="match status" value="1"/>
</dbReference>
<proteinExistence type="predicted"/>
<dbReference type="Proteomes" id="UP001589645">
    <property type="component" value="Unassembled WGS sequence"/>
</dbReference>
<evidence type="ECO:0000313" key="1">
    <source>
        <dbReference type="EMBL" id="MFB9136259.1"/>
    </source>
</evidence>
<dbReference type="RefSeq" id="WP_390194318.1">
    <property type="nucleotide sequence ID" value="NZ_JBHMEP010000004.1"/>
</dbReference>
<accession>A0ABV5HQ68</accession>
<organism evidence="1 2">
    <name type="scientific">Vibrio olivae</name>
    <dbReference type="NCBI Taxonomy" id="1243002"/>
    <lineage>
        <taxon>Bacteria</taxon>
        <taxon>Pseudomonadati</taxon>
        <taxon>Pseudomonadota</taxon>
        <taxon>Gammaproteobacteria</taxon>
        <taxon>Vibrionales</taxon>
        <taxon>Vibrionaceae</taxon>
        <taxon>Vibrio</taxon>
    </lineage>
</organism>